<organism evidence="1 2">
    <name type="scientific">Brassica oleracea var. oleracea</name>
    <dbReference type="NCBI Taxonomy" id="109376"/>
    <lineage>
        <taxon>Eukaryota</taxon>
        <taxon>Viridiplantae</taxon>
        <taxon>Streptophyta</taxon>
        <taxon>Embryophyta</taxon>
        <taxon>Tracheophyta</taxon>
        <taxon>Spermatophyta</taxon>
        <taxon>Magnoliopsida</taxon>
        <taxon>eudicotyledons</taxon>
        <taxon>Gunneridae</taxon>
        <taxon>Pentapetalae</taxon>
        <taxon>rosids</taxon>
        <taxon>malvids</taxon>
        <taxon>Brassicales</taxon>
        <taxon>Brassicaceae</taxon>
        <taxon>Brassiceae</taxon>
        <taxon>Brassica</taxon>
    </lineage>
</organism>
<reference evidence="1 2" key="1">
    <citation type="journal article" date="2014" name="Genome Biol.">
        <title>Transcriptome and methylome profiling reveals relics of genome dominance in the mesopolyploid Brassica oleracea.</title>
        <authorList>
            <person name="Parkin I.A."/>
            <person name="Koh C."/>
            <person name="Tang H."/>
            <person name="Robinson S.J."/>
            <person name="Kagale S."/>
            <person name="Clarke W.E."/>
            <person name="Town C.D."/>
            <person name="Nixon J."/>
            <person name="Krishnakumar V."/>
            <person name="Bidwell S.L."/>
            <person name="Denoeud F."/>
            <person name="Belcram H."/>
            <person name="Links M.G."/>
            <person name="Just J."/>
            <person name="Clarke C."/>
            <person name="Bender T."/>
            <person name="Huebert T."/>
            <person name="Mason A.S."/>
            <person name="Pires J.C."/>
            <person name="Barker G."/>
            <person name="Moore J."/>
            <person name="Walley P.G."/>
            <person name="Manoli S."/>
            <person name="Batley J."/>
            <person name="Edwards D."/>
            <person name="Nelson M.N."/>
            <person name="Wang X."/>
            <person name="Paterson A.H."/>
            <person name="King G."/>
            <person name="Bancroft I."/>
            <person name="Chalhoub B."/>
            <person name="Sharpe A.G."/>
        </authorList>
    </citation>
    <scope>NUCLEOTIDE SEQUENCE</scope>
    <source>
        <strain evidence="1 2">cv. TO1000</strain>
    </source>
</reference>
<dbReference type="AlphaFoldDB" id="A0A0D3EI13"/>
<dbReference type="Proteomes" id="UP000032141">
    <property type="component" value="Chromosome C9"/>
</dbReference>
<reference evidence="1" key="2">
    <citation type="submission" date="2015-03" db="UniProtKB">
        <authorList>
            <consortium name="EnsemblPlants"/>
        </authorList>
    </citation>
    <scope>IDENTIFICATION</scope>
</reference>
<evidence type="ECO:0000313" key="1">
    <source>
        <dbReference type="EnsemblPlants" id="Bo9g181550.1"/>
    </source>
</evidence>
<keyword evidence="2" id="KW-1185">Reference proteome</keyword>
<evidence type="ECO:0008006" key="3">
    <source>
        <dbReference type="Google" id="ProtNLM"/>
    </source>
</evidence>
<proteinExistence type="predicted"/>
<accession>A0A0D3EI13</accession>
<evidence type="ECO:0000313" key="2">
    <source>
        <dbReference type="Proteomes" id="UP000032141"/>
    </source>
</evidence>
<dbReference type="HOGENOM" id="CLU_1828017_0_0_1"/>
<sequence>MKIGALHDCYKWNEVLVALLNQAFLTHRKSKSMAVPAKKMVLFCATRTEKSDQPKAKIPMSIYTYTAFHELKHKQKSHICVISGDPDLASTIAGLVDRDYTVFVAVPQCSDYILCEFSIEAWYWHKMQEGKKTIEKLKKKT</sequence>
<protein>
    <recommendedName>
        <fullName evidence="3">NYN domain-containing protein</fullName>
    </recommendedName>
</protein>
<dbReference type="Gramene" id="Bo9g181550.1">
    <property type="protein sequence ID" value="Bo9g181550.1"/>
    <property type="gene ID" value="Bo9g181550"/>
</dbReference>
<dbReference type="EnsemblPlants" id="Bo9g181550.1">
    <property type="protein sequence ID" value="Bo9g181550.1"/>
    <property type="gene ID" value="Bo9g181550"/>
</dbReference>
<name>A0A0D3EI13_BRAOL</name>